<name>A0A843S7N8_9BURK</name>
<dbReference type="Pfam" id="PF17851">
    <property type="entry name" value="GH43_C2"/>
    <property type="match status" value="1"/>
</dbReference>
<dbReference type="AlphaFoldDB" id="A0A843S7N8"/>
<dbReference type="InterPro" id="IPR013320">
    <property type="entry name" value="ConA-like_dom_sf"/>
</dbReference>
<dbReference type="InterPro" id="IPR051795">
    <property type="entry name" value="Glycosyl_Hydrlase_43"/>
</dbReference>
<accession>A0A843S7N8</accession>
<dbReference type="CDD" id="cd09002">
    <property type="entry name" value="GH43_XYL-like"/>
    <property type="match status" value="1"/>
</dbReference>
<dbReference type="GO" id="GO:0004553">
    <property type="term" value="F:hydrolase activity, hydrolyzing O-glycosyl compounds"/>
    <property type="evidence" value="ECO:0007669"/>
    <property type="project" value="InterPro"/>
</dbReference>
<dbReference type="InterPro" id="IPR023296">
    <property type="entry name" value="Glyco_hydro_beta-prop_sf"/>
</dbReference>
<evidence type="ECO:0000256" key="3">
    <source>
        <dbReference type="ARBA" id="ARBA00023295"/>
    </source>
</evidence>
<feature type="domain" description="Beta-xylosidase C-terminal Concanavalin A-like" evidence="8">
    <location>
        <begin position="370"/>
        <end position="538"/>
    </location>
</feature>
<dbReference type="SUPFAM" id="SSF75005">
    <property type="entry name" value="Arabinanase/levansucrase/invertase"/>
    <property type="match status" value="1"/>
</dbReference>
<dbReference type="Gene3D" id="2.115.10.20">
    <property type="entry name" value="Glycosyl hydrolase domain, family 43"/>
    <property type="match status" value="1"/>
</dbReference>
<evidence type="ECO:0000313" key="10">
    <source>
        <dbReference type="Proteomes" id="UP000444318"/>
    </source>
</evidence>
<keyword evidence="10" id="KW-1185">Reference proteome</keyword>
<feature type="active site" description="Proton acceptor" evidence="4">
    <location>
        <position position="87"/>
    </location>
</feature>
<comment type="similarity">
    <text evidence="1 6">Belongs to the glycosyl hydrolase 43 family.</text>
</comment>
<dbReference type="EMBL" id="WHUF01000001">
    <property type="protein sequence ID" value="MQA18488.1"/>
    <property type="molecule type" value="Genomic_DNA"/>
</dbReference>
<evidence type="ECO:0000256" key="4">
    <source>
        <dbReference type="PIRSR" id="PIRSR606710-1"/>
    </source>
</evidence>
<organism evidence="9 10">
    <name type="scientific">Rugamonas rivuli</name>
    <dbReference type="NCBI Taxonomy" id="2743358"/>
    <lineage>
        <taxon>Bacteria</taxon>
        <taxon>Pseudomonadati</taxon>
        <taxon>Pseudomonadota</taxon>
        <taxon>Betaproteobacteria</taxon>
        <taxon>Burkholderiales</taxon>
        <taxon>Oxalobacteraceae</taxon>
        <taxon>Telluria group</taxon>
        <taxon>Rugamonas</taxon>
    </lineage>
</organism>
<feature type="site" description="Important for catalytic activity, responsible for pKa modulation of the active site Glu and correct orientation of both the proton donor and substrate" evidence="5">
    <location>
        <position position="182"/>
    </location>
</feature>
<dbReference type="PANTHER" id="PTHR42812">
    <property type="entry name" value="BETA-XYLOSIDASE"/>
    <property type="match status" value="1"/>
</dbReference>
<dbReference type="SUPFAM" id="SSF49899">
    <property type="entry name" value="Concanavalin A-like lectins/glucanases"/>
    <property type="match status" value="1"/>
</dbReference>
<feature type="active site" description="Proton donor" evidence="4">
    <location>
        <position position="237"/>
    </location>
</feature>
<feature type="compositionally biased region" description="Low complexity" evidence="7">
    <location>
        <begin position="16"/>
        <end position="28"/>
    </location>
</feature>
<dbReference type="PANTHER" id="PTHR42812:SF2">
    <property type="entry name" value="XYLOSIDASE_ARABINOSIDASE"/>
    <property type="match status" value="1"/>
</dbReference>
<dbReference type="InterPro" id="IPR006710">
    <property type="entry name" value="Glyco_hydro_43"/>
</dbReference>
<dbReference type="InterPro" id="IPR006311">
    <property type="entry name" value="TAT_signal"/>
</dbReference>
<comment type="caution">
    <text evidence="9">The sequence shown here is derived from an EMBL/GenBank/DDBJ whole genome shotgun (WGS) entry which is preliminary data.</text>
</comment>
<dbReference type="InterPro" id="IPR041542">
    <property type="entry name" value="GH43_C2"/>
</dbReference>
<evidence type="ECO:0000256" key="5">
    <source>
        <dbReference type="PIRSR" id="PIRSR606710-2"/>
    </source>
</evidence>
<gene>
    <name evidence="9" type="ORF">GEV01_03055</name>
</gene>
<evidence type="ECO:0000256" key="6">
    <source>
        <dbReference type="RuleBase" id="RU361187"/>
    </source>
</evidence>
<proteinExistence type="inferred from homology"/>
<feature type="region of interest" description="Disordered" evidence="7">
    <location>
        <begin position="1"/>
        <end position="28"/>
    </location>
</feature>
<reference evidence="9 10" key="1">
    <citation type="submission" date="2019-10" db="EMBL/GenBank/DDBJ databases">
        <title>Two novel species isolated from a subtropical stream in China.</title>
        <authorList>
            <person name="Lu H."/>
        </authorList>
    </citation>
    <scope>NUCLEOTIDE SEQUENCE [LARGE SCALE GENOMIC DNA]</scope>
    <source>
        <strain evidence="9 10">FT103W</strain>
    </source>
</reference>
<protein>
    <submittedName>
        <fullName evidence="9">Family 43 glycosylhydrolase</fullName>
    </submittedName>
</protein>
<dbReference type="PROSITE" id="PS51318">
    <property type="entry name" value="TAT"/>
    <property type="match status" value="1"/>
</dbReference>
<evidence type="ECO:0000256" key="2">
    <source>
        <dbReference type="ARBA" id="ARBA00022801"/>
    </source>
</evidence>
<dbReference type="Proteomes" id="UP000444318">
    <property type="component" value="Unassembled WGS sequence"/>
</dbReference>
<evidence type="ECO:0000259" key="8">
    <source>
        <dbReference type="Pfam" id="PF17851"/>
    </source>
</evidence>
<evidence type="ECO:0000256" key="1">
    <source>
        <dbReference type="ARBA" id="ARBA00009865"/>
    </source>
</evidence>
<dbReference type="GO" id="GO:0005975">
    <property type="term" value="P:carbohydrate metabolic process"/>
    <property type="evidence" value="ECO:0007669"/>
    <property type="project" value="InterPro"/>
</dbReference>
<dbReference type="Pfam" id="PF04616">
    <property type="entry name" value="Glyco_hydro_43"/>
    <property type="match status" value="1"/>
</dbReference>
<keyword evidence="2 6" id="KW-0378">Hydrolase</keyword>
<sequence length="550" mass="61007">MERCDAQPERQRRRQGPGAHRAAAAQGGQVKRRELFKAALAGAAGTQLNGALAAPIARAGRGIEGQRKADLGNGTYVNPIIGGDHADPTVLKDGDDYYMTFSSFMSYPGVVIWHSRDLVNWTPLTAALSKPIGSVWAMDLVKHQGRYYIYIPAGGTIHVIHAEQMRGPWSDPIDLKLADCIDPGHAVGEDGKRYLFVNGVRRVALSDDGLSIAGKLEHAYQPWRYPDDWVVEMFAPEGPKVFRRGPWFYMVLAVGGTSGPATSHMVIAARSRSIHGPWENCPHNPIVHTASADEPWWSRGHASVVEGPGGDWWMVYHGYENGFRTLGRQALLEPIEWTADGWFRAKGGKLAKALPKPRGGTAGPSGLALSDDFSSTRFGVQWSFFAPEPDEMRRVRYEDNSLVIRGKGNSLGDSSPLTCITGDRDYEASVVLEMSDDAQGGLTLFYSQRGYCGVGFSRKKMFTYQYGEEQSWMREDINAERVHIRVTNRSQVVTFHYSLDGERWIKHSWQVDVSGFHHNTFGGFLSLKPGIFSTGKGEVRARNFRYRALA</sequence>
<dbReference type="Gene3D" id="2.60.120.200">
    <property type="match status" value="1"/>
</dbReference>
<feature type="compositionally biased region" description="Basic and acidic residues" evidence="7">
    <location>
        <begin position="1"/>
        <end position="10"/>
    </location>
</feature>
<evidence type="ECO:0000313" key="9">
    <source>
        <dbReference type="EMBL" id="MQA18488.1"/>
    </source>
</evidence>
<evidence type="ECO:0000256" key="7">
    <source>
        <dbReference type="SAM" id="MobiDB-lite"/>
    </source>
</evidence>
<keyword evidence="3 6" id="KW-0326">Glycosidase</keyword>